<comment type="subcellular location">
    <subcellularLocation>
        <location evidence="1">Membrane</location>
        <topology evidence="1">Multi-pass membrane protein</topology>
    </subcellularLocation>
</comment>
<dbReference type="AlphaFoldDB" id="A0A7E4W926"/>
<feature type="domain" description="ABC transmembrane type-1" evidence="16">
    <location>
        <begin position="632"/>
        <end position="913"/>
    </location>
</feature>
<dbReference type="PROSITE" id="PS50929">
    <property type="entry name" value="ABC_TM1F"/>
    <property type="match status" value="2"/>
</dbReference>
<dbReference type="Pfam" id="PF00664">
    <property type="entry name" value="ABC_membrane"/>
    <property type="match status" value="2"/>
</dbReference>
<feature type="transmembrane region" description="Helical" evidence="14">
    <location>
        <begin position="165"/>
        <end position="185"/>
    </location>
</feature>
<reference evidence="18" key="2">
    <citation type="submission" date="2020-10" db="UniProtKB">
        <authorList>
            <consortium name="WormBaseParasite"/>
        </authorList>
    </citation>
    <scope>IDENTIFICATION</scope>
</reference>
<name>A0A7E4W926_PANRE</name>
<dbReference type="Proteomes" id="UP000492821">
    <property type="component" value="Unassembled WGS sequence"/>
</dbReference>
<dbReference type="CDD" id="cd03249">
    <property type="entry name" value="ABC_MTABC3_MDL1_MDL2"/>
    <property type="match status" value="1"/>
</dbReference>
<keyword evidence="11 14" id="KW-0472">Membrane</keyword>
<keyword evidence="10 14" id="KW-1133">Transmembrane helix</keyword>
<feature type="domain" description="ABC transporter" evidence="15">
    <location>
        <begin position="956"/>
        <end position="1192"/>
    </location>
</feature>
<dbReference type="Pfam" id="PF00005">
    <property type="entry name" value="ABC_tran"/>
    <property type="match status" value="2"/>
</dbReference>
<evidence type="ECO:0000256" key="5">
    <source>
        <dbReference type="ARBA" id="ARBA00022692"/>
    </source>
</evidence>
<proteinExistence type="inferred from homology"/>
<feature type="transmembrane region" description="Helical" evidence="14">
    <location>
        <begin position="756"/>
        <end position="775"/>
    </location>
</feature>
<dbReference type="InterPro" id="IPR017871">
    <property type="entry name" value="ABC_transporter-like_CS"/>
</dbReference>
<sequence length="1193" mass="132395">MGTKPQLTLGWFRYVTIKDVVLLVCGISFLTLSAGLHWFVISGLGSFKTNLIYYNANDPLSMKRLLNSMWKMVIFTVVLFISSMIGMTATMFFCDRQIKAYQTSYLKVLMRKDIAYFNAHKPGSLVELLNGIDPVVSEKIGFFIYTFVLFWSAQIANFVNSWQMALSANLLTVFFIFSAITQKLATFKAVKRYNELTVRIENMVADVLTGILTVINCNGQKFEVERYEELVDKQIKERRYLKYSMAVCIGVNAAIIDLVFTACYWIALVMSFRNNIPIGTSTAYTDYILNVLCITWQITPYFAFFRANYGTAKHILEIINSPSTDHEEGLNRPSDVNGNIIFKDVHYEYPSRPETKVLKGVDLEIKAGQKVAFVGSSGSGKSTAAAMLVKLLNPTRGRIFLDNARLDTVCTSHLRNIVGFVPQEPVLFTNTVRENLCLGFEVTEQEMRDACQTAYAIEFILRLPLGFDTVIGAGGVRLSGGQKQRLAIARALIRNPSILVLDEATSALDTESEAVVQTALDAASRGRTTITIAHRLATIRNADNIFVFENGQVIENGTHDDLVDANGSYAELVRAQRLGDNDVEHRLKVIQRNEMKRRRSTIPEIVFVKPKEPPMEKAFSVIKFIAYSEKYIWILIVGLITGLIEGFLLIPLYIAMTDILLASNLADHNLALVKGRNIFLITLTYHFALFVTTSISGCLLMKYGLDIATKLRKAAYKKILSQDGYFFDLSENSVGNLLRILSEEAQNFDNAYDGSLNILLCYVGGYIGSNILLAFQAPGFALSTMALVLFSGFICVVLYFIVQYQTRKTQSVKEQAANIASEAIHNVKTIQLTNSEDHVLNLYTDTLSSNEGSYLKTTIINGILAGIGLTFLTYACAVIAVLGVIFIAARKVSTSVVLTAVATNVRFVFQLAMYLPDLSRSNKAFMDLYRLATGEPTVDGSDALRGDRPSRVKGNIILESVTFAYPNRPELRVLRDLKLKLPRGKTVAIVGASGCGKSTIVQLLSRMYDPLDGRILIDGIPYPAMNTQRLRSAFAFVGQDPALFDLPIWQNIAYGHPSATLEDIENAARAANIHEFIRDLPEGYETNLGSRGTQLSGGQRQRLAIARALVRNPAVIVFDEATSALDARSEVAFQAALANATRGKTCLIIAHRLSTIRDADIIAVLHHGKILETGTHQELIDKDGVYRRLVVGQ</sequence>
<keyword evidence="9" id="KW-1278">Translocase</keyword>
<dbReference type="SUPFAM" id="SSF52540">
    <property type="entry name" value="P-loop containing nucleoside triphosphate hydrolases"/>
    <property type="match status" value="2"/>
</dbReference>
<evidence type="ECO:0000256" key="7">
    <source>
        <dbReference type="ARBA" id="ARBA00022741"/>
    </source>
</evidence>
<evidence type="ECO:0000256" key="9">
    <source>
        <dbReference type="ARBA" id="ARBA00022967"/>
    </source>
</evidence>
<feature type="transmembrane region" description="Helical" evidence="14">
    <location>
        <begin position="781"/>
        <end position="802"/>
    </location>
</feature>
<dbReference type="GO" id="GO:0015421">
    <property type="term" value="F:ABC-type oligopeptide transporter activity"/>
    <property type="evidence" value="ECO:0007669"/>
    <property type="project" value="TreeGrafter"/>
</dbReference>
<dbReference type="SUPFAM" id="SSF90123">
    <property type="entry name" value="ABC transporter transmembrane region"/>
    <property type="match status" value="2"/>
</dbReference>
<evidence type="ECO:0000313" key="17">
    <source>
        <dbReference type="Proteomes" id="UP000492821"/>
    </source>
</evidence>
<dbReference type="InterPro" id="IPR011527">
    <property type="entry name" value="ABC1_TM_dom"/>
</dbReference>
<evidence type="ECO:0000256" key="11">
    <source>
        <dbReference type="ARBA" id="ARBA00023136"/>
    </source>
</evidence>
<dbReference type="FunFam" id="3.40.50.300:FF:000967">
    <property type="entry name" value="ABC multidrug transporter mdr4"/>
    <property type="match status" value="1"/>
</dbReference>
<dbReference type="FunFam" id="3.40.50.300:FF:000479">
    <property type="entry name" value="Multidrug resistance protein 1A"/>
    <property type="match status" value="1"/>
</dbReference>
<dbReference type="GO" id="GO:0005743">
    <property type="term" value="C:mitochondrial inner membrane"/>
    <property type="evidence" value="ECO:0007669"/>
    <property type="project" value="TreeGrafter"/>
</dbReference>
<keyword evidence="5 14" id="KW-0812">Transmembrane</keyword>
<feature type="transmembrane region" description="Helical" evidence="14">
    <location>
        <begin position="243"/>
        <end position="267"/>
    </location>
</feature>
<feature type="transmembrane region" description="Helical" evidence="14">
    <location>
        <begin position="20"/>
        <end position="41"/>
    </location>
</feature>
<feature type="transmembrane region" description="Helical" evidence="14">
    <location>
        <begin position="678"/>
        <end position="703"/>
    </location>
</feature>
<dbReference type="PROSITE" id="PS00211">
    <property type="entry name" value="ABC_TRANSPORTER_1"/>
    <property type="match status" value="2"/>
</dbReference>
<dbReference type="GO" id="GO:0005524">
    <property type="term" value="F:ATP binding"/>
    <property type="evidence" value="ECO:0007669"/>
    <property type="project" value="UniProtKB-KW"/>
</dbReference>
<organism evidence="17 18">
    <name type="scientific">Panagrellus redivivus</name>
    <name type="common">Microworm</name>
    <dbReference type="NCBI Taxonomy" id="6233"/>
    <lineage>
        <taxon>Eukaryota</taxon>
        <taxon>Metazoa</taxon>
        <taxon>Ecdysozoa</taxon>
        <taxon>Nematoda</taxon>
        <taxon>Chromadorea</taxon>
        <taxon>Rhabditida</taxon>
        <taxon>Tylenchina</taxon>
        <taxon>Panagrolaimomorpha</taxon>
        <taxon>Panagrolaimoidea</taxon>
        <taxon>Panagrolaimidae</taxon>
        <taxon>Panagrellus</taxon>
    </lineage>
</organism>
<keyword evidence="4" id="KW-0813">Transport</keyword>
<dbReference type="InterPro" id="IPR036640">
    <property type="entry name" value="ABC1_TM_sf"/>
</dbReference>
<dbReference type="PANTHER" id="PTHR43394:SF27">
    <property type="entry name" value="ATP-DEPENDENT TRANSLOCASE ABCB1-LIKE"/>
    <property type="match status" value="1"/>
</dbReference>
<keyword evidence="17" id="KW-1185">Reference proteome</keyword>
<dbReference type="EC" id="7.6.2.2" evidence="3"/>
<dbReference type="PROSITE" id="PS50893">
    <property type="entry name" value="ABC_TRANSPORTER_2"/>
    <property type="match status" value="2"/>
</dbReference>
<evidence type="ECO:0000256" key="4">
    <source>
        <dbReference type="ARBA" id="ARBA00022448"/>
    </source>
</evidence>
<evidence type="ECO:0000256" key="12">
    <source>
        <dbReference type="ARBA" id="ARBA00023180"/>
    </source>
</evidence>
<feature type="domain" description="ABC transmembrane type-1" evidence="16">
    <location>
        <begin position="72"/>
        <end position="292"/>
    </location>
</feature>
<feature type="transmembrane region" description="Helical" evidence="14">
    <location>
        <begin position="140"/>
        <end position="159"/>
    </location>
</feature>
<evidence type="ECO:0000256" key="2">
    <source>
        <dbReference type="ARBA" id="ARBA00007577"/>
    </source>
</evidence>
<feature type="domain" description="ABC transporter" evidence="15">
    <location>
        <begin position="340"/>
        <end position="575"/>
    </location>
</feature>
<dbReference type="SMART" id="SM00382">
    <property type="entry name" value="AAA"/>
    <property type="match status" value="2"/>
</dbReference>
<dbReference type="InterPro" id="IPR039421">
    <property type="entry name" value="Type_1_exporter"/>
</dbReference>
<dbReference type="WBParaSite" id="Pan_g8824.t1">
    <property type="protein sequence ID" value="Pan_g8824.t1"/>
    <property type="gene ID" value="Pan_g8824"/>
</dbReference>
<evidence type="ECO:0000256" key="8">
    <source>
        <dbReference type="ARBA" id="ARBA00022840"/>
    </source>
</evidence>
<comment type="catalytic activity">
    <reaction evidence="13">
        <text>ATP + H2O + xenobioticSide 1 = ADP + phosphate + xenobioticSide 2.</text>
        <dbReference type="EC" id="7.6.2.2"/>
    </reaction>
</comment>
<evidence type="ECO:0000256" key="13">
    <source>
        <dbReference type="ARBA" id="ARBA00034018"/>
    </source>
</evidence>
<keyword evidence="12" id="KW-0325">Glycoprotein</keyword>
<evidence type="ECO:0000313" key="18">
    <source>
        <dbReference type="WBParaSite" id="Pan_g8824.t1"/>
    </source>
</evidence>
<dbReference type="GO" id="GO:0008559">
    <property type="term" value="F:ABC-type xenobiotic transporter activity"/>
    <property type="evidence" value="ECO:0007669"/>
    <property type="project" value="UniProtKB-EC"/>
</dbReference>
<reference evidence="17" key="1">
    <citation type="journal article" date="2013" name="Genetics">
        <title>The draft genome and transcriptome of Panagrellus redivivus are shaped by the harsh demands of a free-living lifestyle.</title>
        <authorList>
            <person name="Srinivasan J."/>
            <person name="Dillman A.R."/>
            <person name="Macchietto M.G."/>
            <person name="Heikkinen L."/>
            <person name="Lakso M."/>
            <person name="Fracchia K.M."/>
            <person name="Antoshechkin I."/>
            <person name="Mortazavi A."/>
            <person name="Wong G."/>
            <person name="Sternberg P.W."/>
        </authorList>
    </citation>
    <scope>NUCLEOTIDE SEQUENCE [LARGE SCALE GENOMIC DNA]</scope>
    <source>
        <strain evidence="17">MT8872</strain>
    </source>
</reference>
<dbReference type="Gene3D" id="1.20.1560.10">
    <property type="entry name" value="ABC transporter type 1, transmembrane domain"/>
    <property type="match status" value="1"/>
</dbReference>
<evidence type="ECO:0000256" key="14">
    <source>
        <dbReference type="SAM" id="Phobius"/>
    </source>
</evidence>
<evidence type="ECO:0000256" key="1">
    <source>
        <dbReference type="ARBA" id="ARBA00004141"/>
    </source>
</evidence>
<protein>
    <recommendedName>
        <fullName evidence="3">ABC-type xenobiotic transporter</fullName>
        <ecNumber evidence="3">7.6.2.2</ecNumber>
    </recommendedName>
</protein>
<dbReference type="InterPro" id="IPR003593">
    <property type="entry name" value="AAA+_ATPase"/>
</dbReference>
<evidence type="ECO:0000259" key="16">
    <source>
        <dbReference type="PROSITE" id="PS50929"/>
    </source>
</evidence>
<dbReference type="PANTHER" id="PTHR43394">
    <property type="entry name" value="ATP-DEPENDENT PERMEASE MDL1, MITOCHONDRIAL"/>
    <property type="match status" value="1"/>
</dbReference>
<dbReference type="InterPro" id="IPR003439">
    <property type="entry name" value="ABC_transporter-like_ATP-bd"/>
</dbReference>
<accession>A0A7E4W926</accession>
<keyword evidence="8" id="KW-0067">ATP-binding</keyword>
<feature type="transmembrane region" description="Helical" evidence="14">
    <location>
        <begin position="631"/>
        <end position="654"/>
    </location>
</feature>
<feature type="transmembrane region" description="Helical" evidence="14">
    <location>
        <begin position="72"/>
        <end position="94"/>
    </location>
</feature>
<keyword evidence="6" id="KW-0677">Repeat</keyword>
<dbReference type="GO" id="GO:0090374">
    <property type="term" value="P:oligopeptide export from mitochondrion"/>
    <property type="evidence" value="ECO:0007669"/>
    <property type="project" value="TreeGrafter"/>
</dbReference>
<feature type="transmembrane region" description="Helical" evidence="14">
    <location>
        <begin position="287"/>
        <end position="305"/>
    </location>
</feature>
<evidence type="ECO:0000256" key="3">
    <source>
        <dbReference type="ARBA" id="ARBA00012191"/>
    </source>
</evidence>
<evidence type="ECO:0000256" key="6">
    <source>
        <dbReference type="ARBA" id="ARBA00022737"/>
    </source>
</evidence>
<feature type="transmembrane region" description="Helical" evidence="14">
    <location>
        <begin position="863"/>
        <end position="889"/>
    </location>
</feature>
<evidence type="ECO:0000256" key="10">
    <source>
        <dbReference type="ARBA" id="ARBA00022989"/>
    </source>
</evidence>
<comment type="similarity">
    <text evidence="2">Belongs to the ABC transporter superfamily. ABCB family. Multidrug resistance exporter (TC 3.A.1.201) subfamily.</text>
</comment>
<dbReference type="Gene3D" id="3.40.50.300">
    <property type="entry name" value="P-loop containing nucleotide triphosphate hydrolases"/>
    <property type="match status" value="2"/>
</dbReference>
<dbReference type="GO" id="GO:0016887">
    <property type="term" value="F:ATP hydrolysis activity"/>
    <property type="evidence" value="ECO:0007669"/>
    <property type="project" value="InterPro"/>
</dbReference>
<dbReference type="InterPro" id="IPR027417">
    <property type="entry name" value="P-loop_NTPase"/>
</dbReference>
<keyword evidence="7" id="KW-0547">Nucleotide-binding</keyword>
<evidence type="ECO:0000259" key="15">
    <source>
        <dbReference type="PROSITE" id="PS50893"/>
    </source>
</evidence>